<sequence>MAASLSLLCGLAMTSTATLTTTAASPMAYSPTISGTIRGAGRIGDGQSSYPFDFRNRKHSATMLHERKRRKSLSPPVVGAAASAVPLLRSRTTRDSSTPNIYLEVLKTAREKFTQEISFQSKDKDISLAKALLYIAAEDEAYMAFNREMDALSCLNEQKDTFVPSDAQEWDCLETMPLAHKSISEWLHELDAIAKEVEAELVSRDIGCHLVAVLEAVNVVLFQSRGFKRSTVLVDSKCSYLHSVLNSGRGSVPPDNMIAPLTAILLSIIYIEVCRRLGLTIVGSRVGEDFLIWPQTRNPEELFKVTTGHNLFAIVNGRCVEDPRSKASDVNSSSLLGLDIATNRDIIGIALANLIRLHWKRASRTNHGLMLTSPLRPVHDATEKHSVIDGPNDHLLRPQDLRLAIMASERLLILQPHNWALRRDHGMMLYYNREYSSAVQELSICMAFAPEEEAEVLEPFVEKLHLLRLESSWESLGHTEIMLKEAWCVTLSLVSDFVNAPPSQACGLQQLRYFKFLSFVHFLWFHQVADWGNGWITPSQGM</sequence>
<evidence type="ECO:0000259" key="2">
    <source>
        <dbReference type="Pfam" id="PF13369"/>
    </source>
</evidence>
<dbReference type="PANTHER" id="PTHR31350">
    <property type="entry name" value="SI:DKEY-261L7.2"/>
    <property type="match status" value="1"/>
</dbReference>
<dbReference type="InterPro" id="IPR032698">
    <property type="entry name" value="SirB1_N"/>
</dbReference>
<dbReference type="Proteomes" id="UP000288805">
    <property type="component" value="Unassembled WGS sequence"/>
</dbReference>
<keyword evidence="1" id="KW-0732">Signal</keyword>
<gene>
    <name evidence="3" type="ORF">CK203_025301</name>
</gene>
<evidence type="ECO:0000313" key="3">
    <source>
        <dbReference type="EMBL" id="RVX02221.1"/>
    </source>
</evidence>
<name>A0A438IZS9_VITVI</name>
<feature type="chain" id="PRO_5019510224" description="Protein SirB1 N-terminal domain-containing protein" evidence="1">
    <location>
        <begin position="18"/>
        <end position="542"/>
    </location>
</feature>
<evidence type="ECO:0000313" key="4">
    <source>
        <dbReference type="Proteomes" id="UP000288805"/>
    </source>
</evidence>
<feature type="domain" description="Protein SirB1 N-terminal" evidence="2">
    <location>
        <begin position="185"/>
        <end position="348"/>
    </location>
</feature>
<organism evidence="3 4">
    <name type="scientific">Vitis vinifera</name>
    <name type="common">Grape</name>
    <dbReference type="NCBI Taxonomy" id="29760"/>
    <lineage>
        <taxon>Eukaryota</taxon>
        <taxon>Viridiplantae</taxon>
        <taxon>Streptophyta</taxon>
        <taxon>Embryophyta</taxon>
        <taxon>Tracheophyta</taxon>
        <taxon>Spermatophyta</taxon>
        <taxon>Magnoliopsida</taxon>
        <taxon>eudicotyledons</taxon>
        <taxon>Gunneridae</taxon>
        <taxon>Pentapetalae</taxon>
        <taxon>rosids</taxon>
        <taxon>Vitales</taxon>
        <taxon>Vitaceae</taxon>
        <taxon>Viteae</taxon>
        <taxon>Vitis</taxon>
    </lineage>
</organism>
<dbReference type="PANTHER" id="PTHR31350:SF30">
    <property type="entry name" value="TRANSGLUTAMINASE FAMILY PROTEIN"/>
    <property type="match status" value="1"/>
</dbReference>
<reference evidence="3 4" key="1">
    <citation type="journal article" date="2018" name="PLoS Genet.">
        <title>Population sequencing reveals clonal diversity and ancestral inbreeding in the grapevine cultivar Chardonnay.</title>
        <authorList>
            <person name="Roach M.J."/>
            <person name="Johnson D.L."/>
            <person name="Bohlmann J."/>
            <person name="van Vuuren H.J."/>
            <person name="Jones S.J."/>
            <person name="Pretorius I.S."/>
            <person name="Schmidt S.A."/>
            <person name="Borneman A.R."/>
        </authorList>
    </citation>
    <scope>NUCLEOTIDE SEQUENCE [LARGE SCALE GENOMIC DNA]</scope>
    <source>
        <strain evidence="4">cv. Chardonnay</strain>
        <tissue evidence="3">Leaf</tissue>
    </source>
</reference>
<feature type="signal peptide" evidence="1">
    <location>
        <begin position="1"/>
        <end position="17"/>
    </location>
</feature>
<accession>A0A438IZS9</accession>
<comment type="caution">
    <text evidence="3">The sequence shown here is derived from an EMBL/GenBank/DDBJ whole genome shotgun (WGS) entry which is preliminary data.</text>
</comment>
<dbReference type="EMBL" id="QGNW01000072">
    <property type="protein sequence ID" value="RVX02221.1"/>
    <property type="molecule type" value="Genomic_DNA"/>
</dbReference>
<protein>
    <recommendedName>
        <fullName evidence="2">Protein SirB1 N-terminal domain-containing protein</fullName>
    </recommendedName>
</protein>
<dbReference type="Pfam" id="PF13369">
    <property type="entry name" value="Transglut_core2"/>
    <property type="match status" value="1"/>
</dbReference>
<dbReference type="AlphaFoldDB" id="A0A438IZS9"/>
<proteinExistence type="predicted"/>
<evidence type="ECO:0000256" key="1">
    <source>
        <dbReference type="SAM" id="SignalP"/>
    </source>
</evidence>